<protein>
    <recommendedName>
        <fullName evidence="6 7">Large ribosomal subunit protein uL3</fullName>
    </recommendedName>
</protein>
<comment type="function">
    <text evidence="7 9">One of the primary rRNA binding proteins, it binds directly near the 3'-end of the 23S rRNA, where it nucleates assembly of the 50S subunit.</text>
</comment>
<evidence type="ECO:0000256" key="5">
    <source>
        <dbReference type="ARBA" id="ARBA00023274"/>
    </source>
</evidence>
<dbReference type="Gene3D" id="3.30.160.810">
    <property type="match status" value="1"/>
</dbReference>
<name>A0A9D0YQ07_AQUAO</name>
<evidence type="ECO:0000313" key="10">
    <source>
        <dbReference type="EMBL" id="HIP98641.1"/>
    </source>
</evidence>
<dbReference type="EMBL" id="DQVE01000049">
    <property type="protein sequence ID" value="HIP98641.1"/>
    <property type="molecule type" value="Genomic_DNA"/>
</dbReference>
<dbReference type="PANTHER" id="PTHR11229:SF16">
    <property type="entry name" value="LARGE RIBOSOMAL SUBUNIT PROTEIN UL3C"/>
    <property type="match status" value="1"/>
</dbReference>
<keyword evidence="3 7" id="KW-0694">RNA-binding</keyword>
<dbReference type="InterPro" id="IPR000597">
    <property type="entry name" value="Ribosomal_uL3"/>
</dbReference>
<organism evidence="10 11">
    <name type="scientific">Aquifex aeolicus</name>
    <dbReference type="NCBI Taxonomy" id="63363"/>
    <lineage>
        <taxon>Bacteria</taxon>
        <taxon>Pseudomonadati</taxon>
        <taxon>Aquificota</taxon>
        <taxon>Aquificia</taxon>
        <taxon>Aquificales</taxon>
        <taxon>Aquificaceae</taxon>
        <taxon>Aquifex</taxon>
    </lineage>
</organism>
<dbReference type="NCBIfam" id="TIGR03625">
    <property type="entry name" value="L3_bact"/>
    <property type="match status" value="1"/>
</dbReference>
<comment type="subunit">
    <text evidence="7 9">Part of the 50S ribosomal subunit. Forms a cluster with proteins L14 and L19.</text>
</comment>
<evidence type="ECO:0000313" key="11">
    <source>
        <dbReference type="Proteomes" id="UP000606463"/>
    </source>
</evidence>
<dbReference type="GO" id="GO:0022625">
    <property type="term" value="C:cytosolic large ribosomal subunit"/>
    <property type="evidence" value="ECO:0007669"/>
    <property type="project" value="TreeGrafter"/>
</dbReference>
<dbReference type="SUPFAM" id="SSF50447">
    <property type="entry name" value="Translation proteins"/>
    <property type="match status" value="1"/>
</dbReference>
<accession>A0A9D0YQ07</accession>
<comment type="caution">
    <text evidence="10">The sequence shown here is derived from an EMBL/GenBank/DDBJ whole genome shotgun (WGS) entry which is preliminary data.</text>
</comment>
<evidence type="ECO:0000256" key="6">
    <source>
        <dbReference type="ARBA" id="ARBA00035243"/>
    </source>
</evidence>
<comment type="similarity">
    <text evidence="1 7 8">Belongs to the universal ribosomal protein uL3 family.</text>
</comment>
<evidence type="ECO:0000256" key="9">
    <source>
        <dbReference type="RuleBase" id="RU003906"/>
    </source>
</evidence>
<dbReference type="InterPro" id="IPR009000">
    <property type="entry name" value="Transl_B-barrel_sf"/>
</dbReference>
<evidence type="ECO:0000256" key="1">
    <source>
        <dbReference type="ARBA" id="ARBA00006540"/>
    </source>
</evidence>
<evidence type="ECO:0000256" key="7">
    <source>
        <dbReference type="HAMAP-Rule" id="MF_01325"/>
    </source>
</evidence>
<keyword evidence="4 7" id="KW-0689">Ribosomal protein</keyword>
<dbReference type="Gene3D" id="2.40.30.10">
    <property type="entry name" value="Translation factors"/>
    <property type="match status" value="1"/>
</dbReference>
<dbReference type="HAMAP" id="MF_01325_B">
    <property type="entry name" value="Ribosomal_uL3_B"/>
    <property type="match status" value="1"/>
</dbReference>
<evidence type="ECO:0000256" key="4">
    <source>
        <dbReference type="ARBA" id="ARBA00022980"/>
    </source>
</evidence>
<keyword evidence="5 7" id="KW-0687">Ribonucleoprotein</keyword>
<dbReference type="AlphaFoldDB" id="A0A9D0YQ07"/>
<dbReference type="GO" id="GO:0019843">
    <property type="term" value="F:rRNA binding"/>
    <property type="evidence" value="ECO:0007669"/>
    <property type="project" value="UniProtKB-UniRule"/>
</dbReference>
<dbReference type="FunFam" id="2.40.30.10:FF:000004">
    <property type="entry name" value="50S ribosomal protein L3"/>
    <property type="match status" value="1"/>
</dbReference>
<dbReference type="InterPro" id="IPR019927">
    <property type="entry name" value="Ribosomal_uL3_bac/org-type"/>
</dbReference>
<evidence type="ECO:0000256" key="8">
    <source>
        <dbReference type="RuleBase" id="RU003905"/>
    </source>
</evidence>
<dbReference type="InterPro" id="IPR019926">
    <property type="entry name" value="Ribosomal_uL3_CS"/>
</dbReference>
<dbReference type="GO" id="GO:0003735">
    <property type="term" value="F:structural constituent of ribosome"/>
    <property type="evidence" value="ECO:0007669"/>
    <property type="project" value="UniProtKB-UniRule"/>
</dbReference>
<sequence>MPLGLIGKKIGMTRVFLKDGTAIPVTVIKFEPNYVVQVKTVERDGYNAIKVGSDPILNKKGEPKWHKLTKPIKSELEKAGIPVPLRRFKEFKVENIQDFKPGQLLKVEDIFKPGDVVDVRGTSKGRGFAGAMKRWDFGGFPKSHGHRYHRAVGAIGQRSDPGRVWKGKRMPGHWGNEPITVQGLLVVDVIPEENVILVKGSVPGWNKGTVYVYHSTIANRRKKKLKTKREMYIVENLLKAEEDKQSAQTQPESN</sequence>
<dbReference type="Proteomes" id="UP000606463">
    <property type="component" value="Unassembled WGS sequence"/>
</dbReference>
<reference evidence="10" key="1">
    <citation type="journal article" date="2020" name="ISME J.">
        <title>Gammaproteobacteria mediating utilization of methyl-, sulfur- and petroleum organic compounds in deep ocean hydrothermal plumes.</title>
        <authorList>
            <person name="Zhou Z."/>
            <person name="Liu Y."/>
            <person name="Pan J."/>
            <person name="Cron B.R."/>
            <person name="Toner B.M."/>
            <person name="Anantharaman K."/>
            <person name="Breier J.A."/>
            <person name="Dick G.J."/>
            <person name="Li M."/>
        </authorList>
    </citation>
    <scope>NUCLEOTIDE SEQUENCE</scope>
    <source>
        <strain evidence="10">SZUA-1501</strain>
    </source>
</reference>
<evidence type="ECO:0000256" key="2">
    <source>
        <dbReference type="ARBA" id="ARBA00022730"/>
    </source>
</evidence>
<proteinExistence type="inferred from homology"/>
<dbReference type="GO" id="GO:0006412">
    <property type="term" value="P:translation"/>
    <property type="evidence" value="ECO:0007669"/>
    <property type="project" value="UniProtKB-UniRule"/>
</dbReference>
<evidence type="ECO:0000256" key="3">
    <source>
        <dbReference type="ARBA" id="ARBA00022884"/>
    </source>
</evidence>
<keyword evidence="2 7" id="KW-0699">rRNA-binding</keyword>
<dbReference type="Pfam" id="PF00297">
    <property type="entry name" value="Ribosomal_L3"/>
    <property type="match status" value="1"/>
</dbReference>
<gene>
    <name evidence="7" type="primary">rplC</name>
    <name evidence="10" type="ORF">EYH37_04690</name>
</gene>
<dbReference type="PANTHER" id="PTHR11229">
    <property type="entry name" value="50S RIBOSOMAL PROTEIN L3"/>
    <property type="match status" value="1"/>
</dbReference>
<dbReference type="PROSITE" id="PS00474">
    <property type="entry name" value="RIBOSOMAL_L3"/>
    <property type="match status" value="1"/>
</dbReference>